<keyword evidence="2" id="KW-1003">Cell membrane</keyword>
<feature type="transmembrane region" description="Helical" evidence="7">
    <location>
        <begin position="320"/>
        <end position="350"/>
    </location>
</feature>
<proteinExistence type="inferred from homology"/>
<dbReference type="Proteomes" id="UP000539642">
    <property type="component" value="Unassembled WGS sequence"/>
</dbReference>
<comment type="caution">
    <text evidence="10">The sequence shown here is derived from an EMBL/GenBank/DDBJ whole genome shotgun (WGS) entry which is preliminary data.</text>
</comment>
<evidence type="ECO:0000256" key="3">
    <source>
        <dbReference type="ARBA" id="ARBA00022692"/>
    </source>
</evidence>
<feature type="domain" description="MacB-like periplasmic core" evidence="9">
    <location>
        <begin position="21"/>
        <end position="240"/>
    </location>
</feature>
<evidence type="ECO:0000256" key="7">
    <source>
        <dbReference type="SAM" id="Phobius"/>
    </source>
</evidence>
<reference evidence="10 11" key="1">
    <citation type="submission" date="2020-08" db="EMBL/GenBank/DDBJ databases">
        <title>Genomic Encyclopedia of Type Strains, Phase IV (KMG-IV): sequencing the most valuable type-strain genomes for metagenomic binning, comparative biology and taxonomic classification.</title>
        <authorList>
            <person name="Goeker M."/>
        </authorList>
    </citation>
    <scope>NUCLEOTIDE SEQUENCE [LARGE SCALE GENOMIC DNA]</scope>
    <source>
        <strain evidence="10 11">DSM 28570</strain>
    </source>
</reference>
<protein>
    <submittedName>
        <fullName evidence="10">Putative ABC transport system permease protein</fullName>
    </submittedName>
</protein>
<keyword evidence="4 7" id="KW-1133">Transmembrane helix</keyword>
<comment type="subcellular location">
    <subcellularLocation>
        <location evidence="1">Cell membrane</location>
        <topology evidence="1">Multi-pass membrane protein</topology>
    </subcellularLocation>
</comment>
<keyword evidence="5 7" id="KW-0472">Membrane</keyword>
<dbReference type="GO" id="GO:0005886">
    <property type="term" value="C:plasma membrane"/>
    <property type="evidence" value="ECO:0007669"/>
    <property type="project" value="UniProtKB-SubCell"/>
</dbReference>
<comment type="similarity">
    <text evidence="6">Belongs to the ABC-4 integral membrane protein family.</text>
</comment>
<dbReference type="InterPro" id="IPR050250">
    <property type="entry name" value="Macrolide_Exporter_MacB"/>
</dbReference>
<dbReference type="RefSeq" id="WP_183351240.1">
    <property type="nucleotide sequence ID" value="NZ_JACHEO010000012.1"/>
</dbReference>
<evidence type="ECO:0000313" key="11">
    <source>
        <dbReference type="Proteomes" id="UP000539642"/>
    </source>
</evidence>
<dbReference type="EMBL" id="JACHEO010000012">
    <property type="protein sequence ID" value="MBB5348469.1"/>
    <property type="molecule type" value="Genomic_DNA"/>
</dbReference>
<dbReference type="AlphaFoldDB" id="A0A840V415"/>
<dbReference type="GO" id="GO:0022857">
    <property type="term" value="F:transmembrane transporter activity"/>
    <property type="evidence" value="ECO:0007669"/>
    <property type="project" value="TreeGrafter"/>
</dbReference>
<feature type="transmembrane region" description="Helical" evidence="7">
    <location>
        <begin position="21"/>
        <end position="41"/>
    </location>
</feature>
<evidence type="ECO:0000256" key="6">
    <source>
        <dbReference type="ARBA" id="ARBA00038076"/>
    </source>
</evidence>
<evidence type="ECO:0000256" key="1">
    <source>
        <dbReference type="ARBA" id="ARBA00004651"/>
    </source>
</evidence>
<gene>
    <name evidence="10" type="ORF">HNQ81_002205</name>
</gene>
<evidence type="ECO:0000256" key="4">
    <source>
        <dbReference type="ARBA" id="ARBA00022989"/>
    </source>
</evidence>
<organism evidence="10 11">
    <name type="scientific">Desulfoprunum benzoelyticum</name>
    <dbReference type="NCBI Taxonomy" id="1506996"/>
    <lineage>
        <taxon>Bacteria</taxon>
        <taxon>Pseudomonadati</taxon>
        <taxon>Thermodesulfobacteriota</taxon>
        <taxon>Desulfobulbia</taxon>
        <taxon>Desulfobulbales</taxon>
        <taxon>Desulfobulbaceae</taxon>
        <taxon>Desulfoprunum</taxon>
    </lineage>
</organism>
<evidence type="ECO:0000256" key="5">
    <source>
        <dbReference type="ARBA" id="ARBA00023136"/>
    </source>
</evidence>
<dbReference type="PANTHER" id="PTHR30572">
    <property type="entry name" value="MEMBRANE COMPONENT OF TRANSPORTER-RELATED"/>
    <property type="match status" value="1"/>
</dbReference>
<dbReference type="InterPro" id="IPR025857">
    <property type="entry name" value="MacB_PCD"/>
</dbReference>
<keyword evidence="11" id="KW-1185">Reference proteome</keyword>
<dbReference type="PANTHER" id="PTHR30572:SF4">
    <property type="entry name" value="ABC TRANSPORTER PERMEASE YTRF"/>
    <property type="match status" value="1"/>
</dbReference>
<dbReference type="Pfam" id="PF02687">
    <property type="entry name" value="FtsX"/>
    <property type="match status" value="1"/>
</dbReference>
<evidence type="ECO:0000259" key="8">
    <source>
        <dbReference type="Pfam" id="PF02687"/>
    </source>
</evidence>
<feature type="domain" description="ABC3 transporter permease C-terminal" evidence="8">
    <location>
        <begin position="279"/>
        <end position="392"/>
    </location>
</feature>
<feature type="transmembrane region" description="Helical" evidence="7">
    <location>
        <begin position="271"/>
        <end position="299"/>
    </location>
</feature>
<accession>A0A840V415</accession>
<evidence type="ECO:0000256" key="2">
    <source>
        <dbReference type="ARBA" id="ARBA00022475"/>
    </source>
</evidence>
<feature type="transmembrane region" description="Helical" evidence="7">
    <location>
        <begin position="362"/>
        <end position="382"/>
    </location>
</feature>
<dbReference type="Pfam" id="PF12704">
    <property type="entry name" value="MacB_PCD"/>
    <property type="match status" value="1"/>
</dbReference>
<sequence>MLLRDLIRLSLGSLVDQRMRSFLTVLGIAVGIASVVLLTSIGEGVRRFMLSEFTQFGTNLVSINPGRTTTVGVSGAIINNIRPLSIADEEALRRIAGVIDTIAVVQGNAPVEWEKRSRHTTILGVGPTAAAVFKIDVARGRFLPVDDQRAPRAYVALGSTVATELFRETSPLGKIVRIGGERYRVIGIMESKGQMLGFDLDDAVYIPTVRAMSLFNLDSLMEIDLLYQAGLESRTVADQARRLLSARHGAEDFTITTQEEMLDVLGSVLNIITLSVGGLGAISLLVGGVGILTIMTIAVTERTPEVGLLRAIGAGRGQILLLFIGEAVVLAAIGGLCGLVIGAGGAWLLGALVPSLPTHTPWLFALYAELLAAAIGLLAGVLPARHAAGLDPIEALRAE</sequence>
<name>A0A840V415_9BACT</name>
<evidence type="ECO:0000313" key="10">
    <source>
        <dbReference type="EMBL" id="MBB5348469.1"/>
    </source>
</evidence>
<evidence type="ECO:0000259" key="9">
    <source>
        <dbReference type="Pfam" id="PF12704"/>
    </source>
</evidence>
<keyword evidence="3 7" id="KW-0812">Transmembrane</keyword>
<dbReference type="InterPro" id="IPR003838">
    <property type="entry name" value="ABC3_permease_C"/>
</dbReference>